<dbReference type="InterPro" id="IPR011004">
    <property type="entry name" value="Trimer_LpxA-like_sf"/>
</dbReference>
<dbReference type="SUPFAM" id="SSF51161">
    <property type="entry name" value="Trimeric LpxA-like enzymes"/>
    <property type="match status" value="1"/>
</dbReference>
<dbReference type="GO" id="GO:0008374">
    <property type="term" value="F:O-acyltransferase activity"/>
    <property type="evidence" value="ECO:0007669"/>
    <property type="project" value="TreeGrafter"/>
</dbReference>
<dbReference type="EMBL" id="CP024160">
    <property type="protein sequence ID" value="ATP53427.1"/>
    <property type="molecule type" value="Genomic_DNA"/>
</dbReference>
<gene>
    <name evidence="3" type="ORF">CSV91_02065</name>
</gene>
<dbReference type="KEGG" id="caer:CSV91_02065"/>
<keyword evidence="2" id="KW-0808">Transferase</keyword>
<dbReference type="PANTHER" id="PTHR23416:SF23">
    <property type="entry name" value="ACETYLTRANSFERASE C18B11.09C-RELATED"/>
    <property type="match status" value="1"/>
</dbReference>
<name>A0A2D1TVN9_9ACTN</name>
<evidence type="ECO:0000313" key="4">
    <source>
        <dbReference type="Proteomes" id="UP000225608"/>
    </source>
</evidence>
<comment type="similarity">
    <text evidence="1">Belongs to the transferase hexapeptide repeat family.</text>
</comment>
<dbReference type="PANTHER" id="PTHR23416">
    <property type="entry name" value="SIALIC ACID SYNTHASE-RELATED"/>
    <property type="match status" value="1"/>
</dbReference>
<proteinExistence type="inferred from homology"/>
<protein>
    <recommendedName>
        <fullName evidence="5">Acyltransferase</fullName>
    </recommendedName>
</protein>
<dbReference type="CDD" id="cd04647">
    <property type="entry name" value="LbH_MAT_like"/>
    <property type="match status" value="1"/>
</dbReference>
<dbReference type="InterPro" id="IPR001451">
    <property type="entry name" value="Hexapep"/>
</dbReference>
<dbReference type="AlphaFoldDB" id="A0A2D1TVN9"/>
<evidence type="ECO:0000313" key="3">
    <source>
        <dbReference type="EMBL" id="ATP53427.1"/>
    </source>
</evidence>
<reference evidence="3 4" key="1">
    <citation type="submission" date="2017-10" db="EMBL/GenBank/DDBJ databases">
        <title>Complete genome sequence of Collinsella aerofaciens isolated from the gut of a healthy adult Indian.</title>
        <authorList>
            <person name="Bag S."/>
            <person name="Ghosh T.S."/>
            <person name="Das B."/>
        </authorList>
    </citation>
    <scope>NUCLEOTIDE SEQUENCE [LARGE SCALE GENOMIC DNA]</scope>
    <source>
        <strain evidence="4">indica</strain>
    </source>
</reference>
<evidence type="ECO:0000256" key="1">
    <source>
        <dbReference type="ARBA" id="ARBA00007274"/>
    </source>
</evidence>
<organism evidence="3 4">
    <name type="scientific">Collinsella aerofaciens</name>
    <dbReference type="NCBI Taxonomy" id="74426"/>
    <lineage>
        <taxon>Bacteria</taxon>
        <taxon>Bacillati</taxon>
        <taxon>Actinomycetota</taxon>
        <taxon>Coriobacteriia</taxon>
        <taxon>Coriobacteriales</taxon>
        <taxon>Coriobacteriaceae</taxon>
        <taxon>Collinsella</taxon>
    </lineage>
</organism>
<accession>A0A2D1TVN9</accession>
<dbReference type="Proteomes" id="UP000225608">
    <property type="component" value="Chromosome"/>
</dbReference>
<evidence type="ECO:0000256" key="2">
    <source>
        <dbReference type="ARBA" id="ARBA00022679"/>
    </source>
</evidence>
<dbReference type="Gene3D" id="2.160.10.10">
    <property type="entry name" value="Hexapeptide repeat proteins"/>
    <property type="match status" value="1"/>
</dbReference>
<dbReference type="GO" id="GO:0005829">
    <property type="term" value="C:cytosol"/>
    <property type="evidence" value="ECO:0007669"/>
    <property type="project" value="TreeGrafter"/>
</dbReference>
<sequence>MRVKRIACSIIRRILLFRYGKRLELGRRPSPRLLWGLRLGKGCHVKIGDDVVIKPGARICVVEGGALSIGNNLFMNSGSSITVLGETAIGDRVLFGPNAMVFDHDHDYSSAKPAVTYKFGHVSIGDDVWLCAGSIVTRDTSVGDRSIVAANAVVCSNLPQNSVAAGVPAVAKKQILEWS</sequence>
<dbReference type="InterPro" id="IPR051159">
    <property type="entry name" value="Hexapeptide_acetyltransf"/>
</dbReference>
<dbReference type="Pfam" id="PF00132">
    <property type="entry name" value="Hexapep"/>
    <property type="match status" value="1"/>
</dbReference>
<evidence type="ECO:0008006" key="5">
    <source>
        <dbReference type="Google" id="ProtNLM"/>
    </source>
</evidence>